<gene>
    <name evidence="3" type="ORF">FSP39_007767</name>
</gene>
<dbReference type="AlphaFoldDB" id="A0AA88YAZ4"/>
<name>A0AA88YAZ4_PINIB</name>
<feature type="region of interest" description="Disordered" evidence="2">
    <location>
        <begin position="597"/>
        <end position="635"/>
    </location>
</feature>
<dbReference type="PANTHER" id="PTHR11046">
    <property type="entry name" value="OLIGORIBONUCLEASE, MITOCHONDRIAL"/>
    <property type="match status" value="1"/>
</dbReference>
<protein>
    <submittedName>
        <fullName evidence="3">Uncharacterized protein</fullName>
    </submittedName>
</protein>
<reference evidence="3" key="1">
    <citation type="submission" date="2019-08" db="EMBL/GenBank/DDBJ databases">
        <title>The improved chromosome-level genome for the pearl oyster Pinctada fucata martensii using PacBio sequencing and Hi-C.</title>
        <authorList>
            <person name="Zheng Z."/>
        </authorList>
    </citation>
    <scope>NUCLEOTIDE SEQUENCE</scope>
    <source>
        <strain evidence="3">ZZ-2019</strain>
        <tissue evidence="3">Adductor muscle</tissue>
    </source>
</reference>
<organism evidence="3 4">
    <name type="scientific">Pinctada imbricata</name>
    <name type="common">Atlantic pearl-oyster</name>
    <name type="synonym">Pinctada martensii</name>
    <dbReference type="NCBI Taxonomy" id="66713"/>
    <lineage>
        <taxon>Eukaryota</taxon>
        <taxon>Metazoa</taxon>
        <taxon>Spiralia</taxon>
        <taxon>Lophotrochozoa</taxon>
        <taxon>Mollusca</taxon>
        <taxon>Bivalvia</taxon>
        <taxon>Autobranchia</taxon>
        <taxon>Pteriomorphia</taxon>
        <taxon>Pterioida</taxon>
        <taxon>Pterioidea</taxon>
        <taxon>Pteriidae</taxon>
        <taxon>Pinctada</taxon>
    </lineage>
</organism>
<feature type="region of interest" description="Disordered" evidence="2">
    <location>
        <begin position="526"/>
        <end position="546"/>
    </location>
</feature>
<keyword evidence="1" id="KW-0540">Nuclease</keyword>
<keyword evidence="1" id="KW-0378">Hydrolase</keyword>
<evidence type="ECO:0000313" key="4">
    <source>
        <dbReference type="Proteomes" id="UP001186944"/>
    </source>
</evidence>
<dbReference type="EMBL" id="VSWD01000005">
    <property type="protein sequence ID" value="KAK3101977.1"/>
    <property type="molecule type" value="Genomic_DNA"/>
</dbReference>
<keyword evidence="4" id="KW-1185">Reference proteome</keyword>
<evidence type="ECO:0000313" key="3">
    <source>
        <dbReference type="EMBL" id="KAK3101977.1"/>
    </source>
</evidence>
<comment type="caution">
    <text evidence="3">The sequence shown here is derived from an EMBL/GenBank/DDBJ whole genome shotgun (WGS) entry which is preliminary data.</text>
</comment>
<accession>A0AA88YAZ4</accession>
<proteinExistence type="predicted"/>
<dbReference type="PANTHER" id="PTHR11046:SF29">
    <property type="match status" value="1"/>
</dbReference>
<evidence type="ECO:0000256" key="2">
    <source>
        <dbReference type="SAM" id="MobiDB-lite"/>
    </source>
</evidence>
<dbReference type="Proteomes" id="UP001186944">
    <property type="component" value="Unassembled WGS sequence"/>
</dbReference>
<feature type="compositionally biased region" description="Basic residues" evidence="2">
    <location>
        <begin position="532"/>
        <end position="546"/>
    </location>
</feature>
<dbReference type="GO" id="GO:0000175">
    <property type="term" value="F:3'-5'-RNA exonuclease activity"/>
    <property type="evidence" value="ECO:0007669"/>
    <property type="project" value="InterPro"/>
</dbReference>
<sequence length="698" mass="79073">MMEKLEGGADKTDKSKVIDGLKCDINSLSEEVEYLKEQLFHNFTTKNEDGSFNDAIRLCVIELAGLEVACEKVSPVITAVARNIFGKELSKTDLPSSSTVQTIIDEGHYLAKSYVSEALINSPNWGLHRDGTTRRKQKILDTSVTLSTGDVMSLGFTRVARETSSAIHDVTTQHLHELSSLFDENTDVSRDYIKETLQKLAFTMSDRAANEKKANTLLDEWRDDILSQCPDAEKPEVFAFHCMAHSLLGFHTYACKKLKGLEEQLRERFGPTGRDSLPQFKHWSTKGTVLERVVRTTSEIFGPAGDHHGVRDQWEAFCSTNGVKSIIGNYRDNRFNAIFQTAAEIMVHRKDFISILDKTKPQNLKIQAVVADLKSDVNSVLLQCYGLMYVKVTGPYWNMITTADVSYLQLHTHIVSLKSFLEKCESEPSHILLQNCHWTEDDPLEINRIPHQSRISQAVFNIDDQLRDVLFTAITTVSKALIDTIDKQLVDFLPGGKYSQSLDDQTMTKLHFAPLTNLSCEHHFGDLDSSQRRRPSASMHHHSSIQLLKRNRKKMISWFKSLSDAKKTEMMKKARSGGKKLREVNLQKEREVLAEIHSNLQKESQPSGKRKSTANHGQQQRSRRRTESTPCEDSLKDKLAKKEDILVNTYVAVAYEDAWYPGVVQVVDSESDNFDVTFLHGTRTTGVYNWPSLAVTRR</sequence>
<feature type="compositionally biased region" description="Polar residues" evidence="2">
    <location>
        <begin position="598"/>
        <end position="607"/>
    </location>
</feature>
<dbReference type="InterPro" id="IPR022894">
    <property type="entry name" value="Oligoribonuclease"/>
</dbReference>
<evidence type="ECO:0000256" key="1">
    <source>
        <dbReference type="ARBA" id="ARBA00022722"/>
    </source>
</evidence>